<evidence type="ECO:0000313" key="3">
    <source>
        <dbReference type="EMBL" id="TWG13865.1"/>
    </source>
</evidence>
<dbReference type="RefSeq" id="WP_122976258.1">
    <property type="nucleotide sequence ID" value="NZ_VTPA01000004.1"/>
</dbReference>
<feature type="compositionally biased region" description="Basic residues" evidence="1">
    <location>
        <begin position="964"/>
        <end position="977"/>
    </location>
</feature>
<feature type="compositionally biased region" description="Pro residues" evidence="1">
    <location>
        <begin position="1147"/>
        <end position="1156"/>
    </location>
</feature>
<comment type="caution">
    <text evidence="3">The sequence shown here is derived from an EMBL/GenBank/DDBJ whole genome shotgun (WGS) entry which is preliminary data.</text>
</comment>
<feature type="region of interest" description="Disordered" evidence="1">
    <location>
        <begin position="530"/>
        <end position="873"/>
    </location>
</feature>
<feature type="region of interest" description="Disordered" evidence="1">
    <location>
        <begin position="887"/>
        <end position="1156"/>
    </location>
</feature>
<feature type="compositionally biased region" description="Low complexity" evidence="1">
    <location>
        <begin position="919"/>
        <end position="945"/>
    </location>
</feature>
<keyword evidence="4" id="KW-1185">Reference proteome</keyword>
<feature type="compositionally biased region" description="Pro residues" evidence="1">
    <location>
        <begin position="702"/>
        <end position="747"/>
    </location>
</feature>
<evidence type="ECO:0000313" key="4">
    <source>
        <dbReference type="Proteomes" id="UP000320239"/>
    </source>
</evidence>
<accession>A0A561VQH5</accession>
<feature type="compositionally biased region" description="Basic and acidic residues" evidence="1">
    <location>
        <begin position="946"/>
        <end position="962"/>
    </location>
</feature>
<feature type="compositionally biased region" description="Low complexity" evidence="1">
    <location>
        <begin position="791"/>
        <end position="803"/>
    </location>
</feature>
<feature type="compositionally biased region" description="Basic residues" evidence="1">
    <location>
        <begin position="905"/>
        <end position="918"/>
    </location>
</feature>
<proteinExistence type="predicted"/>
<organism evidence="3 4">
    <name type="scientific">Actinoplanes teichomyceticus</name>
    <dbReference type="NCBI Taxonomy" id="1867"/>
    <lineage>
        <taxon>Bacteria</taxon>
        <taxon>Bacillati</taxon>
        <taxon>Actinomycetota</taxon>
        <taxon>Actinomycetes</taxon>
        <taxon>Micromonosporales</taxon>
        <taxon>Micromonosporaceae</taxon>
        <taxon>Actinoplanes</taxon>
    </lineage>
</organism>
<dbReference type="CDD" id="cd06462">
    <property type="entry name" value="Peptidase_S24_S26"/>
    <property type="match status" value="1"/>
</dbReference>
<dbReference type="Proteomes" id="UP000320239">
    <property type="component" value="Unassembled WGS sequence"/>
</dbReference>
<feature type="transmembrane region" description="Helical" evidence="2">
    <location>
        <begin position="394"/>
        <end position="414"/>
    </location>
</feature>
<reference evidence="3 4" key="1">
    <citation type="submission" date="2019-06" db="EMBL/GenBank/DDBJ databases">
        <title>Sequencing the genomes of 1000 actinobacteria strains.</title>
        <authorList>
            <person name="Klenk H.-P."/>
        </authorList>
    </citation>
    <scope>NUCLEOTIDE SEQUENCE [LARGE SCALE GENOMIC DNA]</scope>
    <source>
        <strain evidence="3 4">DSM 43866</strain>
    </source>
</reference>
<feature type="transmembrane region" description="Helical" evidence="2">
    <location>
        <begin position="115"/>
        <end position="134"/>
    </location>
</feature>
<feature type="transmembrane region" description="Helical" evidence="2">
    <location>
        <begin position="154"/>
        <end position="172"/>
    </location>
</feature>
<dbReference type="EMBL" id="VIWY01000004">
    <property type="protein sequence ID" value="TWG13865.1"/>
    <property type="molecule type" value="Genomic_DNA"/>
</dbReference>
<dbReference type="AlphaFoldDB" id="A0A561VQH5"/>
<keyword evidence="2" id="KW-0812">Transmembrane</keyword>
<feature type="compositionally biased region" description="Low complexity" evidence="1">
    <location>
        <begin position="606"/>
        <end position="620"/>
    </location>
</feature>
<feature type="compositionally biased region" description="Basic and acidic residues" evidence="1">
    <location>
        <begin position="1071"/>
        <end position="1140"/>
    </location>
</feature>
<feature type="compositionally biased region" description="Basic and acidic residues" evidence="1">
    <location>
        <begin position="983"/>
        <end position="1036"/>
    </location>
</feature>
<keyword evidence="2" id="KW-0472">Membrane</keyword>
<sequence>MAAILTMAAIAAWAVATHRISYVVTHGVSMEPTYRAGDLAVLLRADSYEVGQIAAYHGSGGVETLHRIIGGDAETGYVFQGDNNPSIDAVTPTADELIGRAVLHVPHGGAWLRPLLSPTGLGVLGFLVVSGGAARARTRRDMPRGRRKKRVKGMAGQGGSWGTAALAVKAVGRLHPALRVLAAVTALCAVAGTLLAVLGWMRPATEAAPSSARAGESMTFSYSAEVGASAAYDGTVAYSPDPIYRKLTDLVDLQLQYRGAPGRISVDARLSSGAGWHSTMRLSQARPFTTDRYTGTVLLDLDGMDDRVQAAAKAIGSDLGPVTITVTARVEHPDGATFEPQLSLALSQLQLALPGGPGSLVVNRTATTSGGGLQPRRIGVLGHDLTTAAVARRYAGWLLLAAVAGMVGVGMAALRHVPLMTRAQIERRYGHLLVPVEPVGGRPDEPVVTVATFPALVRLAEKYGQMVLTWTRPDGADDFVVRDDGVTYRYRIVAPRPSTARPPLSGVPHPARHMRRSAAIGIASVIGTAGRPAPAGEAGGPEAAGIVPDKPPETGSDQHPDVRSGQPAAGSPPHRTEAPRPAEAQRSADAPRSAQAQRSGEAQRSAEAQRPAAPDRAAAESGQMAAPDRATEPEPGEQPSPEQTQELSADVLARLTEDRGPERIGTAPAAAEPGTTAPEPPAGATATEESEPAPHPTTGEHPAPPPTTEEQPAPPPITEEQPAPPPITEEQPAPPPITEEHPAPPPTTEEQATPEGKVEQEATAESQPPTRRKAAAKPTTVRKTATKARSKAAAEAQPAGQPETTTEAQPASQPETTTETQPVDQPETATETRPADQPLDATASAEQPTGRLAATSATPEPAEADDSTAPVIPAGVSTAAVMAVPEAAGPVPEGGPAADGAATTPRKRAATRKPRARKTAAPEAEPVTGPAEPAAAATTGTPQAEAEAKAHAEAQAEAETRPVPKSRAKTRSPRKTKPTITEPETRTEPDRGPEAGRAPESDRGPEAGRAPESDRETEVGRKTETNQTPETDHGTEPSHTPEANHGTETDRTSGAEHESAAPSPTGVGAAEPERHTAEPERHTAEPERQTAEPERQAAEDLAARNRILEEAITRQAERDQAAADRARSERLARAAPRDPAYDFLPRNNPPPRRPAD</sequence>
<name>A0A561VQH5_ACTTI</name>
<feature type="compositionally biased region" description="Low complexity" evidence="1">
    <location>
        <begin position="637"/>
        <end position="646"/>
    </location>
</feature>
<feature type="region of interest" description="Disordered" evidence="1">
    <location>
        <begin position="137"/>
        <end position="156"/>
    </location>
</feature>
<feature type="compositionally biased region" description="Basic and acidic residues" evidence="1">
    <location>
        <begin position="550"/>
        <end position="562"/>
    </location>
</feature>
<feature type="compositionally biased region" description="Low complexity" evidence="1">
    <location>
        <begin position="530"/>
        <end position="545"/>
    </location>
</feature>
<protein>
    <submittedName>
        <fullName evidence="3">Signal peptidase I</fullName>
    </submittedName>
</protein>
<feature type="compositionally biased region" description="Low complexity" evidence="1">
    <location>
        <begin position="887"/>
        <end position="904"/>
    </location>
</feature>
<feature type="compositionally biased region" description="Low complexity" evidence="1">
    <location>
        <begin position="665"/>
        <end position="687"/>
    </location>
</feature>
<feature type="compositionally biased region" description="Basic and acidic residues" evidence="1">
    <location>
        <begin position="1045"/>
        <end position="1059"/>
    </location>
</feature>
<keyword evidence="2" id="KW-1133">Transmembrane helix</keyword>
<gene>
    <name evidence="3" type="ORF">FHX34_104153</name>
</gene>
<evidence type="ECO:0000256" key="1">
    <source>
        <dbReference type="SAM" id="MobiDB-lite"/>
    </source>
</evidence>
<feature type="transmembrane region" description="Helical" evidence="2">
    <location>
        <begin position="178"/>
        <end position="201"/>
    </location>
</feature>
<evidence type="ECO:0000256" key="2">
    <source>
        <dbReference type="SAM" id="Phobius"/>
    </source>
</evidence>
<feature type="compositionally biased region" description="Polar residues" evidence="1">
    <location>
        <begin position="804"/>
        <end position="831"/>
    </location>
</feature>